<feature type="transmembrane region" description="Helical" evidence="1">
    <location>
        <begin position="6"/>
        <end position="37"/>
    </location>
</feature>
<evidence type="ECO:0000313" key="2">
    <source>
        <dbReference type="EMBL" id="ANE41367.1"/>
    </source>
</evidence>
<feature type="transmembrane region" description="Helical" evidence="1">
    <location>
        <begin position="49"/>
        <end position="68"/>
    </location>
</feature>
<protein>
    <submittedName>
        <fullName evidence="2">Uncharacterized protein</fullName>
    </submittedName>
</protein>
<proteinExistence type="predicted"/>
<organism evidence="2 3">
    <name type="scientific">Fervidobacterium pennivorans</name>
    <dbReference type="NCBI Taxonomy" id="93466"/>
    <lineage>
        <taxon>Bacteria</taxon>
        <taxon>Thermotogati</taxon>
        <taxon>Thermotogota</taxon>
        <taxon>Thermotogae</taxon>
        <taxon>Thermotogales</taxon>
        <taxon>Fervidobacteriaceae</taxon>
        <taxon>Fervidobacterium</taxon>
    </lineage>
</organism>
<evidence type="ECO:0000313" key="3">
    <source>
        <dbReference type="Proteomes" id="UP000077096"/>
    </source>
</evidence>
<dbReference type="PATRIC" id="fig|93466.3.peg.1021"/>
<name>A0A172T305_FERPE</name>
<dbReference type="Proteomes" id="UP000077096">
    <property type="component" value="Chromosome"/>
</dbReference>
<keyword evidence="1" id="KW-0812">Transmembrane</keyword>
<dbReference type="EMBL" id="CP011393">
    <property type="protein sequence ID" value="ANE41367.1"/>
    <property type="molecule type" value="Genomic_DNA"/>
</dbReference>
<gene>
    <name evidence="2" type="ORF">JM64_04795</name>
</gene>
<dbReference type="OrthoDB" id="47671at2"/>
<keyword evidence="1" id="KW-1133">Transmembrane helix</keyword>
<sequence>MFWGVILFTAGIFILLSVILSVTSPVWLIFGAIVLVGGIVSLIKSFPNGLGLSIIGVLIIVQSLGYIKMGFWEFVVAIIAAGLIEIGLKLIVASYRKEKW</sequence>
<feature type="transmembrane region" description="Helical" evidence="1">
    <location>
        <begin position="74"/>
        <end position="95"/>
    </location>
</feature>
<accession>A0A172T305</accession>
<dbReference type="AlphaFoldDB" id="A0A172T305"/>
<reference evidence="2 3" key="1">
    <citation type="submission" date="2014-08" db="EMBL/GenBank/DDBJ databases">
        <title>Fervidobacterium pennivorans DYC genome.</title>
        <authorList>
            <person name="Wushke S."/>
        </authorList>
    </citation>
    <scope>NUCLEOTIDE SEQUENCE [LARGE SCALE GENOMIC DNA]</scope>
    <source>
        <strain evidence="2 3">DYC</strain>
    </source>
</reference>
<dbReference type="KEGG" id="fng:JM64_04795"/>
<evidence type="ECO:0000256" key="1">
    <source>
        <dbReference type="SAM" id="Phobius"/>
    </source>
</evidence>
<keyword evidence="1" id="KW-0472">Membrane</keyword>